<dbReference type="EMBL" id="QREV01000061">
    <property type="protein sequence ID" value="RDU47777.1"/>
    <property type="molecule type" value="Genomic_DNA"/>
</dbReference>
<keyword evidence="4" id="KW-0281">Fimbrium</keyword>
<keyword evidence="3" id="KW-0732">Signal</keyword>
<keyword evidence="11" id="KW-1185">Reference proteome</keyword>
<comment type="similarity">
    <text evidence="2">Belongs to the bacteroidetes fimbrillin superfamily. FimA/Mfa1 family.</text>
</comment>
<dbReference type="EMBL" id="JACRTI010000061">
    <property type="protein sequence ID" value="MBC8603500.1"/>
    <property type="molecule type" value="Genomic_DNA"/>
</dbReference>
<evidence type="ECO:0000313" key="8">
    <source>
        <dbReference type="EMBL" id="MBC8603500.1"/>
    </source>
</evidence>
<name>A0A3D8HB56_9BACT</name>
<dbReference type="PROSITE" id="PS51257">
    <property type="entry name" value="PROKAR_LIPOPROTEIN"/>
    <property type="match status" value="1"/>
</dbReference>
<reference evidence="8 11" key="2">
    <citation type="submission" date="2020-08" db="EMBL/GenBank/DDBJ databases">
        <title>Genome public.</title>
        <authorList>
            <person name="Liu C."/>
            <person name="Sun Q."/>
        </authorList>
    </citation>
    <scope>NUCLEOTIDE SEQUENCE [LARGE SCALE GENOMIC DNA]</scope>
    <source>
        <strain evidence="8 11">426_9</strain>
    </source>
</reference>
<evidence type="ECO:0000256" key="2">
    <source>
        <dbReference type="ARBA" id="ARBA00006011"/>
    </source>
</evidence>
<dbReference type="GO" id="GO:0009289">
    <property type="term" value="C:pilus"/>
    <property type="evidence" value="ECO:0007669"/>
    <property type="project" value="UniProtKB-SubCell"/>
</dbReference>
<feature type="compositionally biased region" description="Pro residues" evidence="5">
    <location>
        <begin position="341"/>
        <end position="351"/>
    </location>
</feature>
<accession>A0A3D8HB56</accession>
<feature type="domain" description="Fimbrium tip subunit Fim1C-like C-terminal" evidence="7">
    <location>
        <begin position="186"/>
        <end position="365"/>
    </location>
</feature>
<dbReference type="Gene3D" id="2.60.40.3690">
    <property type="match status" value="1"/>
</dbReference>
<evidence type="ECO:0000256" key="1">
    <source>
        <dbReference type="ARBA" id="ARBA00004561"/>
    </source>
</evidence>
<dbReference type="InterPro" id="IPR029141">
    <property type="entry name" value="FimA_N"/>
</dbReference>
<dbReference type="Proteomes" id="UP000629596">
    <property type="component" value="Unassembled WGS sequence"/>
</dbReference>
<evidence type="ECO:0000313" key="9">
    <source>
        <dbReference type="EMBL" id="RDU47777.1"/>
    </source>
</evidence>
<dbReference type="Pfam" id="PF21489">
    <property type="entry name" value="Fim1C-like_C"/>
    <property type="match status" value="1"/>
</dbReference>
<evidence type="ECO:0000259" key="6">
    <source>
        <dbReference type="Pfam" id="PF06321"/>
    </source>
</evidence>
<dbReference type="Proteomes" id="UP000256321">
    <property type="component" value="Unassembled WGS sequence"/>
</dbReference>
<evidence type="ECO:0000256" key="4">
    <source>
        <dbReference type="ARBA" id="ARBA00023263"/>
    </source>
</evidence>
<evidence type="ECO:0000313" key="11">
    <source>
        <dbReference type="Proteomes" id="UP000629596"/>
    </source>
</evidence>
<comment type="caution">
    <text evidence="9">The sequence shown here is derived from an EMBL/GenBank/DDBJ whole genome shotgun (WGS) entry which is preliminary data.</text>
</comment>
<organism evidence="9 10">
    <name type="scientific">Parabacteroides acidifaciens</name>
    <dbReference type="NCBI Taxonomy" id="2290935"/>
    <lineage>
        <taxon>Bacteria</taxon>
        <taxon>Pseudomonadati</taxon>
        <taxon>Bacteroidota</taxon>
        <taxon>Bacteroidia</taxon>
        <taxon>Bacteroidales</taxon>
        <taxon>Tannerellaceae</taxon>
        <taxon>Parabacteroides</taxon>
    </lineage>
</organism>
<dbReference type="AlphaFoldDB" id="A0A3D8HB56"/>
<evidence type="ECO:0000259" key="7">
    <source>
        <dbReference type="Pfam" id="PF21489"/>
    </source>
</evidence>
<comment type="subcellular location">
    <subcellularLocation>
        <location evidence="1">Fimbrium</location>
    </subcellularLocation>
</comment>
<proteinExistence type="inferred from homology"/>
<dbReference type="Pfam" id="PF06321">
    <property type="entry name" value="P_gingi_FimA"/>
    <property type="match status" value="1"/>
</dbReference>
<evidence type="ECO:0000256" key="5">
    <source>
        <dbReference type="SAM" id="MobiDB-lite"/>
    </source>
</evidence>
<dbReference type="RefSeq" id="WP_115500992.1">
    <property type="nucleotide sequence ID" value="NZ_JACRTI010000061.1"/>
</dbReference>
<reference evidence="9 10" key="1">
    <citation type="submission" date="2018-07" db="EMBL/GenBank/DDBJ databases">
        <title>Parabacteroides acidifaciens nov. sp., isolated from human feces.</title>
        <authorList>
            <person name="Wang Y.J."/>
        </authorList>
    </citation>
    <scope>NUCLEOTIDE SEQUENCE [LARGE SCALE GENOMIC DNA]</scope>
    <source>
        <strain evidence="9 10">426-9</strain>
    </source>
</reference>
<gene>
    <name evidence="9" type="ORF">DWU89_17875</name>
    <name evidence="8" type="ORF">H8784_17460</name>
</gene>
<feature type="region of interest" description="Disordered" evidence="5">
    <location>
        <begin position="332"/>
        <end position="355"/>
    </location>
</feature>
<feature type="domain" description="Major fimbrial subunit protein N-terminal" evidence="6">
    <location>
        <begin position="34"/>
        <end position="184"/>
    </location>
</feature>
<protein>
    <submittedName>
        <fullName evidence="9">Uncharacterized protein</fullName>
    </submittedName>
</protein>
<dbReference type="Gene3D" id="2.60.40.2580">
    <property type="match status" value="1"/>
</dbReference>
<evidence type="ECO:0000313" key="10">
    <source>
        <dbReference type="Proteomes" id="UP000256321"/>
    </source>
</evidence>
<sequence>MKLRNIIAIGLSLAALVSCSKDSQPINVKDLKDAKVNISLKPSLSGSNLKAGGDDYALDGETNINSVTVLSFSADGSQILVDPYWTDGMSTADDVTTILSVPTKATNALIAVLANVPENAFSGVTTYAAFQDRLAQLSDQSQTNLAMSAQVIAASAELAEGDNYIGYTSQTNINNINTPLELTRLAARIELVGATTNFDSKASLRGRTVRINSIYLANQKTASRFASTAYWGAVMADGNLADGSPVTVGQNLPIATVPFRQYVMENTDENNPTQIVINATILASNGYQAETKAFAATINENGTVLPGRGEAHKYVKRNYIYRLNISFGPNSFTGIRDEDPTPPTPPTPPAPTTGDLTVSVQVIGWGDVHQVSIVK</sequence>
<dbReference type="InterPro" id="IPR049370">
    <property type="entry name" value="Fim1C-like_C"/>
</dbReference>
<evidence type="ECO:0000256" key="3">
    <source>
        <dbReference type="ARBA" id="ARBA00022729"/>
    </source>
</evidence>